<name>A0ABS5E591_9PROT</name>
<evidence type="ECO:0000313" key="7">
    <source>
        <dbReference type="Proteomes" id="UP000677812"/>
    </source>
</evidence>
<dbReference type="InterPro" id="IPR037185">
    <property type="entry name" value="EmrE-like"/>
</dbReference>
<dbReference type="NCBIfam" id="NF002586">
    <property type="entry name" value="PRK02237.1"/>
    <property type="match status" value="1"/>
</dbReference>
<feature type="transmembrane region" description="Helical" evidence="5">
    <location>
        <begin position="7"/>
        <end position="25"/>
    </location>
</feature>
<evidence type="ECO:0000256" key="5">
    <source>
        <dbReference type="HAMAP-Rule" id="MF_00010"/>
    </source>
</evidence>
<evidence type="ECO:0000256" key="2">
    <source>
        <dbReference type="ARBA" id="ARBA00022692"/>
    </source>
</evidence>
<protein>
    <submittedName>
        <fullName evidence="6">YnfA family protein</fullName>
    </submittedName>
</protein>
<dbReference type="PANTHER" id="PTHR36116">
    <property type="entry name" value="UPF0060 MEMBRANE PROTEIN YNFA"/>
    <property type="match status" value="1"/>
</dbReference>
<dbReference type="Proteomes" id="UP000677812">
    <property type="component" value="Unassembled WGS sequence"/>
</dbReference>
<evidence type="ECO:0000256" key="3">
    <source>
        <dbReference type="ARBA" id="ARBA00022989"/>
    </source>
</evidence>
<dbReference type="InterPro" id="IPR003844">
    <property type="entry name" value="UPF0060"/>
</dbReference>
<evidence type="ECO:0000313" key="6">
    <source>
        <dbReference type="EMBL" id="MBR0559076.1"/>
    </source>
</evidence>
<feature type="transmembrane region" description="Helical" evidence="5">
    <location>
        <begin position="58"/>
        <end position="76"/>
    </location>
</feature>
<organism evidence="6 7">
    <name type="scientific">Neokomagataea anthophila</name>
    <dbReference type="NCBI Taxonomy" id="2826925"/>
    <lineage>
        <taxon>Bacteria</taxon>
        <taxon>Pseudomonadati</taxon>
        <taxon>Pseudomonadota</taxon>
        <taxon>Alphaproteobacteria</taxon>
        <taxon>Acetobacterales</taxon>
        <taxon>Acetobacteraceae</taxon>
        <taxon>Neokomagataea</taxon>
    </lineage>
</organism>
<evidence type="ECO:0000256" key="1">
    <source>
        <dbReference type="ARBA" id="ARBA00022475"/>
    </source>
</evidence>
<keyword evidence="3 5" id="KW-1133">Transmembrane helix</keyword>
<feature type="transmembrane region" description="Helical" evidence="5">
    <location>
        <begin position="88"/>
        <end position="105"/>
    </location>
</feature>
<dbReference type="Gene3D" id="1.10.3730.20">
    <property type="match status" value="1"/>
</dbReference>
<keyword evidence="7" id="KW-1185">Reference proteome</keyword>
<accession>A0ABS5E591</accession>
<reference evidence="6 7" key="1">
    <citation type="submission" date="2021-04" db="EMBL/GenBank/DDBJ databases">
        <title>The complete genome sequence of Neokomagataea sp. TBRC 2177.</title>
        <authorList>
            <person name="Charoenyingcharoen P."/>
            <person name="Yukphan P."/>
        </authorList>
    </citation>
    <scope>NUCLEOTIDE SEQUENCE [LARGE SCALE GENOMIC DNA]</scope>
    <source>
        <strain evidence="6 7">TBRC 2177</strain>
    </source>
</reference>
<dbReference type="HAMAP" id="MF_00010">
    <property type="entry name" value="UPF0060"/>
    <property type="match status" value="1"/>
</dbReference>
<feature type="transmembrane region" description="Helical" evidence="5">
    <location>
        <begin position="31"/>
        <end position="51"/>
    </location>
</feature>
<dbReference type="RefSeq" id="WP_211680645.1">
    <property type="nucleotide sequence ID" value="NZ_JAGRQH010000002.1"/>
</dbReference>
<keyword evidence="2 5" id="KW-0812">Transmembrane</keyword>
<comment type="subcellular location">
    <subcellularLocation>
        <location evidence="5">Cell membrane</location>
        <topology evidence="5">Multi-pass membrane protein</topology>
    </subcellularLocation>
</comment>
<dbReference type="SUPFAM" id="SSF103481">
    <property type="entry name" value="Multidrug resistance efflux transporter EmrE"/>
    <property type="match status" value="1"/>
</dbReference>
<sequence>MLFVLTYAAAALCEIFGCFTFWMWLRLSKSAWWLLPGCASLIAFAALLTLIDTAEAGRAYAAYAGIYIAASIIWLWRVEGTQPDLWDLSGTAFCLIGAGIIFFAPHRN</sequence>
<keyword evidence="4 5" id="KW-0472">Membrane</keyword>
<evidence type="ECO:0000256" key="4">
    <source>
        <dbReference type="ARBA" id="ARBA00023136"/>
    </source>
</evidence>
<comment type="similarity">
    <text evidence="5">Belongs to the UPF0060 family.</text>
</comment>
<dbReference type="Pfam" id="PF02694">
    <property type="entry name" value="UPF0060"/>
    <property type="match status" value="1"/>
</dbReference>
<proteinExistence type="inferred from homology"/>
<gene>
    <name evidence="6" type="ORF">KB213_03245</name>
</gene>
<dbReference type="EMBL" id="JAGRQH010000002">
    <property type="protein sequence ID" value="MBR0559076.1"/>
    <property type="molecule type" value="Genomic_DNA"/>
</dbReference>
<comment type="caution">
    <text evidence="6">The sequence shown here is derived from an EMBL/GenBank/DDBJ whole genome shotgun (WGS) entry which is preliminary data.</text>
</comment>
<keyword evidence="1 5" id="KW-1003">Cell membrane</keyword>
<dbReference type="PANTHER" id="PTHR36116:SF1">
    <property type="entry name" value="UPF0060 MEMBRANE PROTEIN YNFA"/>
    <property type="match status" value="1"/>
</dbReference>